<feature type="region of interest" description="Disordered" evidence="1">
    <location>
        <begin position="16"/>
        <end position="46"/>
    </location>
</feature>
<protein>
    <submittedName>
        <fullName evidence="2">Uncharacterized protein</fullName>
    </submittedName>
</protein>
<dbReference type="SUPFAM" id="SSF48452">
    <property type="entry name" value="TPR-like"/>
    <property type="match status" value="2"/>
</dbReference>
<feature type="compositionally biased region" description="Basic and acidic residues" evidence="1">
    <location>
        <begin position="18"/>
        <end position="29"/>
    </location>
</feature>
<dbReference type="PANTHER" id="PTHR14485:SF3">
    <property type="entry name" value="TETRATRICOPEPTIDE REPEAT PROTEIN 23"/>
    <property type="match status" value="1"/>
</dbReference>
<keyword evidence="3" id="KW-1185">Reference proteome</keyword>
<evidence type="ECO:0000313" key="3">
    <source>
        <dbReference type="Proteomes" id="UP000824540"/>
    </source>
</evidence>
<dbReference type="PANTHER" id="PTHR14485">
    <property type="entry name" value="TETRATRICOPEPTIDE REPEAT PROTEIN 23"/>
    <property type="match status" value="1"/>
</dbReference>
<gene>
    <name evidence="2" type="ORF">JZ751_020346</name>
</gene>
<dbReference type="InterPro" id="IPR042621">
    <property type="entry name" value="TTC23/TTC23L"/>
</dbReference>
<dbReference type="EMBL" id="JAFBMS010000040">
    <property type="protein sequence ID" value="KAG9340754.1"/>
    <property type="molecule type" value="Genomic_DNA"/>
</dbReference>
<evidence type="ECO:0000313" key="2">
    <source>
        <dbReference type="EMBL" id="KAG9340754.1"/>
    </source>
</evidence>
<proteinExistence type="predicted"/>
<dbReference type="Gene3D" id="1.25.40.10">
    <property type="entry name" value="Tetratricopeptide repeat domain"/>
    <property type="match status" value="2"/>
</dbReference>
<dbReference type="OrthoDB" id="9986634at2759"/>
<dbReference type="AlphaFoldDB" id="A0A8T2NL31"/>
<comment type="caution">
    <text evidence="2">The sequence shown here is derived from an EMBL/GenBank/DDBJ whole genome shotgun (WGS) entry which is preliminary data.</text>
</comment>
<dbReference type="InterPro" id="IPR011990">
    <property type="entry name" value="TPR-like_helical_dom_sf"/>
</dbReference>
<accession>A0A8T2NL31</accession>
<dbReference type="Proteomes" id="UP000824540">
    <property type="component" value="Unassembled WGS sequence"/>
</dbReference>
<sequence length="321" mass="35343">MSHPDDLKINRSAQHVTLKHEQHDWRPRQDSLQSTHRARAVPHSPGCLHTERMASCDLDINNNNDGCKVYQRQGRPEEALCQCERALRLVEGRSGPSEACAVYRDMAAIEQAIGRLDRAIQYLLQAHSVAQSQDPGGVEEAHIAHSLALAYSTSGKPGHTDTALQFFEESLGVYMKMLGPQDALTLSVQDDLCRLLLLTGQQESAVKLQRGSLPMKRIMFGDLSPEVVDTLQLIGGVEMTQGDMRRAHRTMSKCLDIQKLLLGTQHKKTRATQRTVDMLSEAPEVAGRQQKAGSLKTRPPFCAVVPSHNALGGTNVTPSDS</sequence>
<evidence type="ECO:0000256" key="1">
    <source>
        <dbReference type="SAM" id="MobiDB-lite"/>
    </source>
</evidence>
<reference evidence="2" key="1">
    <citation type="thesis" date="2021" institute="BYU ScholarsArchive" country="Provo, UT, USA">
        <title>Applications of and Algorithms for Genome Assembly and Genomic Analyses with an Emphasis on Marine Teleosts.</title>
        <authorList>
            <person name="Pickett B.D."/>
        </authorList>
    </citation>
    <scope>NUCLEOTIDE SEQUENCE</scope>
    <source>
        <strain evidence="2">HI-2016</strain>
    </source>
</reference>
<name>A0A8T2NL31_9TELE</name>
<organism evidence="2 3">
    <name type="scientific">Albula glossodonta</name>
    <name type="common">roundjaw bonefish</name>
    <dbReference type="NCBI Taxonomy" id="121402"/>
    <lineage>
        <taxon>Eukaryota</taxon>
        <taxon>Metazoa</taxon>
        <taxon>Chordata</taxon>
        <taxon>Craniata</taxon>
        <taxon>Vertebrata</taxon>
        <taxon>Euteleostomi</taxon>
        <taxon>Actinopterygii</taxon>
        <taxon>Neopterygii</taxon>
        <taxon>Teleostei</taxon>
        <taxon>Albuliformes</taxon>
        <taxon>Albulidae</taxon>
        <taxon>Albula</taxon>
    </lineage>
</organism>